<reference evidence="1" key="1">
    <citation type="journal article" date="2014" name="Front. Microbiol.">
        <title>High frequency of phylogenetically diverse reductive dehalogenase-homologous genes in deep subseafloor sedimentary metagenomes.</title>
        <authorList>
            <person name="Kawai M."/>
            <person name="Futagami T."/>
            <person name="Toyoda A."/>
            <person name="Takaki Y."/>
            <person name="Nishi S."/>
            <person name="Hori S."/>
            <person name="Arai W."/>
            <person name="Tsubouchi T."/>
            <person name="Morono Y."/>
            <person name="Uchiyama I."/>
            <person name="Ito T."/>
            <person name="Fujiyama A."/>
            <person name="Inagaki F."/>
            <person name="Takami H."/>
        </authorList>
    </citation>
    <scope>NUCLEOTIDE SEQUENCE</scope>
    <source>
        <strain evidence="1">Expedition CK06-06</strain>
    </source>
</reference>
<dbReference type="AlphaFoldDB" id="X1H381"/>
<dbReference type="EMBL" id="BARU01013688">
    <property type="protein sequence ID" value="GAH39738.1"/>
    <property type="molecule type" value="Genomic_DNA"/>
</dbReference>
<protein>
    <submittedName>
        <fullName evidence="1">Uncharacterized protein</fullName>
    </submittedName>
</protein>
<name>X1H381_9ZZZZ</name>
<gene>
    <name evidence="1" type="ORF">S03H2_24576</name>
</gene>
<sequence length="50" mass="5753">EFGDGTLKHIHVISPEYYLDIKLKEAKQNFFSKGGTKVSDRKSHHELPLL</sequence>
<organism evidence="1">
    <name type="scientific">marine sediment metagenome</name>
    <dbReference type="NCBI Taxonomy" id="412755"/>
    <lineage>
        <taxon>unclassified sequences</taxon>
        <taxon>metagenomes</taxon>
        <taxon>ecological metagenomes</taxon>
    </lineage>
</organism>
<evidence type="ECO:0000313" key="1">
    <source>
        <dbReference type="EMBL" id="GAH39738.1"/>
    </source>
</evidence>
<accession>X1H381</accession>
<feature type="non-terminal residue" evidence="1">
    <location>
        <position position="1"/>
    </location>
</feature>
<proteinExistence type="predicted"/>
<comment type="caution">
    <text evidence="1">The sequence shown here is derived from an EMBL/GenBank/DDBJ whole genome shotgun (WGS) entry which is preliminary data.</text>
</comment>